<keyword evidence="6" id="KW-1185">Reference proteome</keyword>
<dbReference type="InterPro" id="IPR001296">
    <property type="entry name" value="Glyco_trans_1"/>
</dbReference>
<dbReference type="EMBL" id="BAABDD010000007">
    <property type="protein sequence ID" value="GAA3740775.1"/>
    <property type="molecule type" value="Genomic_DNA"/>
</dbReference>
<evidence type="ECO:0000256" key="2">
    <source>
        <dbReference type="ARBA" id="ARBA00022679"/>
    </source>
</evidence>
<dbReference type="PANTHER" id="PTHR45947:SF3">
    <property type="entry name" value="SULFOQUINOVOSYL TRANSFERASE SQD2"/>
    <property type="match status" value="1"/>
</dbReference>
<dbReference type="Proteomes" id="UP001500908">
    <property type="component" value="Unassembled WGS sequence"/>
</dbReference>
<gene>
    <name evidence="5" type="ORF">GCM10022402_20730</name>
</gene>
<evidence type="ECO:0000313" key="5">
    <source>
        <dbReference type="EMBL" id="GAA3740775.1"/>
    </source>
</evidence>
<comment type="caution">
    <text evidence="5">The sequence shown here is derived from an EMBL/GenBank/DDBJ whole genome shotgun (WGS) entry which is preliminary data.</text>
</comment>
<dbReference type="InterPro" id="IPR028098">
    <property type="entry name" value="Glyco_trans_4-like_N"/>
</dbReference>
<evidence type="ECO:0000259" key="4">
    <source>
        <dbReference type="Pfam" id="PF13439"/>
    </source>
</evidence>
<evidence type="ECO:0000259" key="3">
    <source>
        <dbReference type="Pfam" id="PF00534"/>
    </source>
</evidence>
<dbReference type="SUPFAM" id="SSF53756">
    <property type="entry name" value="UDP-Glycosyltransferase/glycogen phosphorylase"/>
    <property type="match status" value="1"/>
</dbReference>
<dbReference type="PANTHER" id="PTHR45947">
    <property type="entry name" value="SULFOQUINOVOSYL TRANSFERASE SQD2"/>
    <property type="match status" value="1"/>
</dbReference>
<dbReference type="RefSeq" id="WP_344970190.1">
    <property type="nucleotide sequence ID" value="NZ_BAABDD010000007.1"/>
</dbReference>
<keyword evidence="2" id="KW-0808">Transferase</keyword>
<feature type="domain" description="Glycosyltransferase subfamily 4-like N-terminal" evidence="4">
    <location>
        <begin position="23"/>
        <end position="179"/>
    </location>
</feature>
<sequence>MQIAMVSQHASPWATLGAADTSGHTPHAVELARTLGAEGHDVTIYTPRREPDAPRTHHIASSVRIRHAPSDVGEWLSNEFARHRPDLVHSHSRGNAQQALRAAQRARLPFVQTFHSLATPSRSGQQADAATLPQWRAEDSVVARGADMVIATSTAQVTYLRSCGVATAALTMVPCGVDPTTFLPEGPAVSRGRRPRVVTVGRVVSWKGIETVVRAMAAVPGAELLIAGGPARTEIDSDPEAARLRQLVSDLGLAPRVRFLGRVPHERVPALLRSADVAVNVPWYEPFGIATVEAMACGVPVVAAAVGGQLDTMIHEVTGLLVPPRSPGTLSRHLRVLLADAVLRESYGIAGADRAAARYAWPLIARQTLDCYRRVLARAPAARDEPPPAPAATRGGS</sequence>
<keyword evidence="1" id="KW-0328">Glycosyltransferase</keyword>
<dbReference type="Pfam" id="PF00534">
    <property type="entry name" value="Glycos_transf_1"/>
    <property type="match status" value="1"/>
</dbReference>
<evidence type="ECO:0000313" key="6">
    <source>
        <dbReference type="Proteomes" id="UP001500908"/>
    </source>
</evidence>
<reference evidence="6" key="1">
    <citation type="journal article" date="2019" name="Int. J. Syst. Evol. Microbiol.">
        <title>The Global Catalogue of Microorganisms (GCM) 10K type strain sequencing project: providing services to taxonomists for standard genome sequencing and annotation.</title>
        <authorList>
            <consortium name="The Broad Institute Genomics Platform"/>
            <consortium name="The Broad Institute Genome Sequencing Center for Infectious Disease"/>
            <person name="Wu L."/>
            <person name="Ma J."/>
        </authorList>
    </citation>
    <scope>NUCLEOTIDE SEQUENCE [LARGE SCALE GENOMIC DNA]</scope>
    <source>
        <strain evidence="6">JCM 17137</strain>
    </source>
</reference>
<protein>
    <submittedName>
        <fullName evidence="5">Glycosyltransferase family 1 protein</fullName>
    </submittedName>
</protein>
<dbReference type="Gene3D" id="3.40.50.2000">
    <property type="entry name" value="Glycogen Phosphorylase B"/>
    <property type="match status" value="2"/>
</dbReference>
<proteinExistence type="predicted"/>
<organism evidence="5 6">
    <name type="scientific">Salinactinospora qingdaonensis</name>
    <dbReference type="NCBI Taxonomy" id="702744"/>
    <lineage>
        <taxon>Bacteria</taxon>
        <taxon>Bacillati</taxon>
        <taxon>Actinomycetota</taxon>
        <taxon>Actinomycetes</taxon>
        <taxon>Streptosporangiales</taxon>
        <taxon>Nocardiopsidaceae</taxon>
        <taxon>Salinactinospora</taxon>
    </lineage>
</organism>
<accession>A0ABP7FLX8</accession>
<name>A0ABP7FLX8_9ACTN</name>
<evidence type="ECO:0000256" key="1">
    <source>
        <dbReference type="ARBA" id="ARBA00022676"/>
    </source>
</evidence>
<feature type="domain" description="Glycosyl transferase family 1" evidence="3">
    <location>
        <begin position="192"/>
        <end position="351"/>
    </location>
</feature>
<dbReference type="Pfam" id="PF13439">
    <property type="entry name" value="Glyco_transf_4"/>
    <property type="match status" value="1"/>
</dbReference>
<dbReference type="InterPro" id="IPR050194">
    <property type="entry name" value="Glycosyltransferase_grp1"/>
</dbReference>